<dbReference type="InterPro" id="IPR014017">
    <property type="entry name" value="DNA_helicase_UvrD-like_C"/>
</dbReference>
<feature type="compositionally biased region" description="Pro residues" evidence="12">
    <location>
        <begin position="21"/>
        <end position="30"/>
    </location>
</feature>
<evidence type="ECO:0000259" key="13">
    <source>
        <dbReference type="PROSITE" id="PS51198"/>
    </source>
</evidence>
<dbReference type="EMBL" id="MCGR01000045">
    <property type="protein sequence ID" value="ORY73640.1"/>
    <property type="molecule type" value="Genomic_DNA"/>
</dbReference>
<dbReference type="Proteomes" id="UP000193467">
    <property type="component" value="Unassembled WGS sequence"/>
</dbReference>
<dbReference type="GO" id="GO:0005634">
    <property type="term" value="C:nucleus"/>
    <property type="evidence" value="ECO:0007669"/>
    <property type="project" value="TreeGrafter"/>
</dbReference>
<dbReference type="FunCoup" id="A0A1Y2EPX1">
    <property type="interactions" value="246"/>
</dbReference>
<dbReference type="STRING" id="106004.A0A1Y2EPX1"/>
<protein>
    <recommendedName>
        <fullName evidence="9">DNA 3'-5' helicase</fullName>
        <ecNumber evidence="9">5.6.2.4</ecNumber>
    </recommendedName>
</protein>
<dbReference type="GO" id="GO:0043138">
    <property type="term" value="F:3'-5' DNA helicase activity"/>
    <property type="evidence" value="ECO:0007669"/>
    <property type="project" value="UniProtKB-EC"/>
</dbReference>
<feature type="region of interest" description="Disordered" evidence="12">
    <location>
        <begin position="1"/>
        <end position="30"/>
    </location>
</feature>
<evidence type="ECO:0000256" key="2">
    <source>
        <dbReference type="ARBA" id="ARBA00022741"/>
    </source>
</evidence>
<evidence type="ECO:0000256" key="8">
    <source>
        <dbReference type="ARBA" id="ARBA00034617"/>
    </source>
</evidence>
<dbReference type="Gene3D" id="1.10.486.10">
    <property type="entry name" value="PCRA, domain 4"/>
    <property type="match status" value="1"/>
</dbReference>
<dbReference type="PROSITE" id="PS51198">
    <property type="entry name" value="UVRD_HELICASE_ATP_BIND"/>
    <property type="match status" value="1"/>
</dbReference>
<dbReference type="CDD" id="cd17932">
    <property type="entry name" value="DEXQc_UvrD"/>
    <property type="match status" value="1"/>
</dbReference>
<evidence type="ECO:0000256" key="6">
    <source>
        <dbReference type="ARBA" id="ARBA00023125"/>
    </source>
</evidence>
<dbReference type="OrthoDB" id="1470711at2759"/>
<sequence length="736" mass="81030">MDFDSTLLAEAEGLDTREPTPTRPPSPPPELTALQPALKQSTLTFGTLQPAAYLPSLNKAQRTAVTAPSTGSLQILAGPGSAGKTKVLTTRVAYLLQQYKIEPEELVVVTFTNKAANEMKLRLSVIVGAATVEKLMMGTFHSVCVRYLRKYGKLINLPNNFIIADRDDCLAIIKRILPSILSSHSDDLKKELKPNLLLDVISKCKSSEMSPSDYRAQQAKVENEGARERMEAIWRVYEDYEAELAKDNALDFDDLLLRGLNLLQRFPRVVSKVKNVLIDEFQDTNGTQYSLVKLIAKASGSLTIVGDPDQSIYGWRNADVENLEKMVNDFAPVQQIYLEENYRSTGAILGAALAVVRQDTTRIPKSLTATHPTGSSVVLHCAPTAFDEASFIAAQIKHLVAHSGGLVDYGDVAVLLRYGALSRVVEVALQKSGIPSRMVGGHKFFERAEVKDLLSYLQLIDNPSYTSAFTRIINVPKRGLGEKSVKEILGVAKKKGWTAWDVAVKLAKGSGVVGLTSAQRKGVREFVKTVSEARGWAEEGKSVSDLIDLVCENVAYRAHLEKTQGPDAQERWMNVEELKSTNALRTFLAVSMLATDTETQDAKADKLERKVTLSTVHAAKGLEWAVVFVPGCENGVFPFYRSESPNEINEERRLLYVAITRAQGFCTLSHSMSRMTGATVSKKELTPFLSTVSKTYPTLFVKRLQKIGPTTRVEMARVLGRPAPSEELALQLIQAQ</sequence>
<evidence type="ECO:0000256" key="11">
    <source>
        <dbReference type="PROSITE-ProRule" id="PRU00560"/>
    </source>
</evidence>
<dbReference type="Pfam" id="PF00580">
    <property type="entry name" value="UvrD-helicase"/>
    <property type="match status" value="1"/>
</dbReference>
<evidence type="ECO:0000256" key="5">
    <source>
        <dbReference type="ARBA" id="ARBA00022840"/>
    </source>
</evidence>
<organism evidence="15 16">
    <name type="scientific">Leucosporidium creatinivorum</name>
    <dbReference type="NCBI Taxonomy" id="106004"/>
    <lineage>
        <taxon>Eukaryota</taxon>
        <taxon>Fungi</taxon>
        <taxon>Dikarya</taxon>
        <taxon>Basidiomycota</taxon>
        <taxon>Pucciniomycotina</taxon>
        <taxon>Microbotryomycetes</taxon>
        <taxon>Leucosporidiales</taxon>
        <taxon>Leucosporidium</taxon>
    </lineage>
</organism>
<keyword evidence="7" id="KW-0413">Isomerase</keyword>
<evidence type="ECO:0000256" key="1">
    <source>
        <dbReference type="ARBA" id="ARBA00009922"/>
    </source>
</evidence>
<reference evidence="15 16" key="1">
    <citation type="submission" date="2016-07" db="EMBL/GenBank/DDBJ databases">
        <title>Pervasive Adenine N6-methylation of Active Genes in Fungi.</title>
        <authorList>
            <consortium name="DOE Joint Genome Institute"/>
            <person name="Mondo S.J."/>
            <person name="Dannebaum R.O."/>
            <person name="Kuo R.C."/>
            <person name="Labutti K."/>
            <person name="Haridas S."/>
            <person name="Kuo A."/>
            <person name="Salamov A."/>
            <person name="Ahrendt S.R."/>
            <person name="Lipzen A."/>
            <person name="Sullivan W."/>
            <person name="Andreopoulos W.B."/>
            <person name="Clum A."/>
            <person name="Lindquist E."/>
            <person name="Daum C."/>
            <person name="Ramamoorthy G.K."/>
            <person name="Gryganskyi A."/>
            <person name="Culley D."/>
            <person name="Magnuson J.K."/>
            <person name="James T.Y."/>
            <person name="O'Malley M.A."/>
            <person name="Stajich J.E."/>
            <person name="Spatafora J.W."/>
            <person name="Visel A."/>
            <person name="Grigoriev I.V."/>
        </authorList>
    </citation>
    <scope>NUCLEOTIDE SEQUENCE [LARGE SCALE GENOMIC DNA]</scope>
    <source>
        <strain evidence="15 16">62-1032</strain>
    </source>
</reference>
<keyword evidence="16" id="KW-1185">Reference proteome</keyword>
<keyword evidence="3 11" id="KW-0378">Hydrolase</keyword>
<dbReference type="InterPro" id="IPR000212">
    <property type="entry name" value="DNA_helicase_UvrD/REP"/>
</dbReference>
<dbReference type="InParanoid" id="A0A1Y2EPX1"/>
<keyword evidence="4 11" id="KW-0347">Helicase</keyword>
<dbReference type="PANTHER" id="PTHR11070:SF2">
    <property type="entry name" value="ATP-DEPENDENT DNA HELICASE SRS2"/>
    <property type="match status" value="1"/>
</dbReference>
<evidence type="ECO:0000256" key="10">
    <source>
        <dbReference type="ARBA" id="ARBA00048988"/>
    </source>
</evidence>
<dbReference type="InterPro" id="IPR027417">
    <property type="entry name" value="P-loop_NTPase"/>
</dbReference>
<dbReference type="InterPro" id="IPR013986">
    <property type="entry name" value="DExx_box_DNA_helicase_dom_sf"/>
</dbReference>
<keyword evidence="2 11" id="KW-0547">Nucleotide-binding</keyword>
<dbReference type="Pfam" id="PF13361">
    <property type="entry name" value="UvrD_C"/>
    <property type="match status" value="2"/>
</dbReference>
<dbReference type="GO" id="GO:0005524">
    <property type="term" value="F:ATP binding"/>
    <property type="evidence" value="ECO:0007669"/>
    <property type="project" value="UniProtKB-UniRule"/>
</dbReference>
<dbReference type="InterPro" id="IPR014016">
    <property type="entry name" value="UvrD-like_ATP-bd"/>
</dbReference>
<evidence type="ECO:0000313" key="15">
    <source>
        <dbReference type="EMBL" id="ORY73640.1"/>
    </source>
</evidence>
<dbReference type="GO" id="GO:0000725">
    <property type="term" value="P:recombinational repair"/>
    <property type="evidence" value="ECO:0007669"/>
    <property type="project" value="TreeGrafter"/>
</dbReference>
<evidence type="ECO:0000256" key="3">
    <source>
        <dbReference type="ARBA" id="ARBA00022801"/>
    </source>
</evidence>
<keyword evidence="6" id="KW-0238">DNA-binding</keyword>
<comment type="catalytic activity">
    <reaction evidence="8">
        <text>Couples ATP hydrolysis with the unwinding of duplex DNA by translocating in the 3'-5' direction.</text>
        <dbReference type="EC" id="5.6.2.4"/>
    </reaction>
</comment>
<evidence type="ECO:0000256" key="7">
    <source>
        <dbReference type="ARBA" id="ARBA00023235"/>
    </source>
</evidence>
<evidence type="ECO:0000256" key="4">
    <source>
        <dbReference type="ARBA" id="ARBA00022806"/>
    </source>
</evidence>
<evidence type="ECO:0000256" key="12">
    <source>
        <dbReference type="SAM" id="MobiDB-lite"/>
    </source>
</evidence>
<dbReference type="PROSITE" id="PS51217">
    <property type="entry name" value="UVRD_HELICASE_CTER"/>
    <property type="match status" value="1"/>
</dbReference>
<dbReference type="PANTHER" id="PTHR11070">
    <property type="entry name" value="UVRD / RECB / PCRA DNA HELICASE FAMILY MEMBER"/>
    <property type="match status" value="1"/>
</dbReference>
<feature type="domain" description="UvrD-like helicase ATP-binding" evidence="13">
    <location>
        <begin position="56"/>
        <end position="345"/>
    </location>
</feature>
<dbReference type="CDD" id="cd18807">
    <property type="entry name" value="SF1_C_UvrD"/>
    <property type="match status" value="1"/>
</dbReference>
<comment type="similarity">
    <text evidence="1">Belongs to the helicase family. UvrD subfamily.</text>
</comment>
<comment type="caution">
    <text evidence="15">The sequence shown here is derived from an EMBL/GenBank/DDBJ whole genome shotgun (WGS) entry which is preliminary data.</text>
</comment>
<dbReference type="EC" id="5.6.2.4" evidence="9"/>
<keyword evidence="5 11" id="KW-0067">ATP-binding</keyword>
<name>A0A1Y2EPX1_9BASI</name>
<dbReference type="GO" id="GO:0003677">
    <property type="term" value="F:DNA binding"/>
    <property type="evidence" value="ECO:0007669"/>
    <property type="project" value="UniProtKB-KW"/>
</dbReference>
<accession>A0A1Y2EPX1</accession>
<dbReference type="AlphaFoldDB" id="A0A1Y2EPX1"/>
<evidence type="ECO:0000313" key="16">
    <source>
        <dbReference type="Proteomes" id="UP000193467"/>
    </source>
</evidence>
<feature type="domain" description="UvrD-like helicase C-terminal" evidence="14">
    <location>
        <begin position="346"/>
        <end position="621"/>
    </location>
</feature>
<evidence type="ECO:0000259" key="14">
    <source>
        <dbReference type="PROSITE" id="PS51217"/>
    </source>
</evidence>
<dbReference type="Gene3D" id="3.40.50.300">
    <property type="entry name" value="P-loop containing nucleotide triphosphate hydrolases"/>
    <property type="match status" value="2"/>
</dbReference>
<evidence type="ECO:0000256" key="9">
    <source>
        <dbReference type="ARBA" id="ARBA00034808"/>
    </source>
</evidence>
<dbReference type="Gene3D" id="1.10.10.160">
    <property type="match status" value="1"/>
</dbReference>
<dbReference type="SUPFAM" id="SSF52540">
    <property type="entry name" value="P-loop containing nucleoside triphosphate hydrolases"/>
    <property type="match status" value="1"/>
</dbReference>
<comment type="caution">
    <text evidence="11">Lacks conserved residue(s) required for the propagation of feature annotation.</text>
</comment>
<gene>
    <name evidence="15" type="ORF">BCR35DRAFT_268793</name>
</gene>
<comment type="catalytic activity">
    <reaction evidence="10">
        <text>ATP + H2O = ADP + phosphate + H(+)</text>
        <dbReference type="Rhea" id="RHEA:13065"/>
        <dbReference type="ChEBI" id="CHEBI:15377"/>
        <dbReference type="ChEBI" id="CHEBI:15378"/>
        <dbReference type="ChEBI" id="CHEBI:30616"/>
        <dbReference type="ChEBI" id="CHEBI:43474"/>
        <dbReference type="ChEBI" id="CHEBI:456216"/>
        <dbReference type="EC" id="5.6.2.4"/>
    </reaction>
</comment>
<proteinExistence type="inferred from homology"/>
<dbReference type="GO" id="GO:0016787">
    <property type="term" value="F:hydrolase activity"/>
    <property type="evidence" value="ECO:0007669"/>
    <property type="project" value="UniProtKB-UniRule"/>
</dbReference>